<dbReference type="InterPro" id="IPR000795">
    <property type="entry name" value="T_Tr_GTP-bd_dom"/>
</dbReference>
<evidence type="ECO:0000259" key="1">
    <source>
        <dbReference type="PROSITE" id="PS51722"/>
    </source>
</evidence>
<evidence type="ECO:0000313" key="3">
    <source>
        <dbReference type="Proteomes" id="UP000193719"/>
    </source>
</evidence>
<organism evidence="2 3">
    <name type="scientific">Piromyces finnis</name>
    <dbReference type="NCBI Taxonomy" id="1754191"/>
    <lineage>
        <taxon>Eukaryota</taxon>
        <taxon>Fungi</taxon>
        <taxon>Fungi incertae sedis</taxon>
        <taxon>Chytridiomycota</taxon>
        <taxon>Chytridiomycota incertae sedis</taxon>
        <taxon>Neocallimastigomycetes</taxon>
        <taxon>Neocallimastigales</taxon>
        <taxon>Neocallimastigaceae</taxon>
        <taxon>Piromyces</taxon>
    </lineage>
</organism>
<dbReference type="OrthoDB" id="2067at2759"/>
<proteinExistence type="predicted"/>
<evidence type="ECO:0000313" key="2">
    <source>
        <dbReference type="EMBL" id="ORX50371.1"/>
    </source>
</evidence>
<dbReference type="PANTHER" id="PTHR43721:SF22">
    <property type="entry name" value="ELONGATION FACTOR TU, MITOCHONDRIAL"/>
    <property type="match status" value="1"/>
</dbReference>
<dbReference type="Gene3D" id="3.40.50.300">
    <property type="entry name" value="P-loop containing nucleotide triphosphate hydrolases"/>
    <property type="match status" value="1"/>
</dbReference>
<dbReference type="GO" id="GO:0005525">
    <property type="term" value="F:GTP binding"/>
    <property type="evidence" value="ECO:0007669"/>
    <property type="project" value="InterPro"/>
</dbReference>
<dbReference type="SUPFAM" id="SSF52540">
    <property type="entry name" value="P-loop containing nucleoside triphosphate hydrolases"/>
    <property type="match status" value="1"/>
</dbReference>
<dbReference type="InterPro" id="IPR027417">
    <property type="entry name" value="P-loop_NTPase"/>
</dbReference>
<dbReference type="GO" id="GO:0003746">
    <property type="term" value="F:translation elongation factor activity"/>
    <property type="evidence" value="ECO:0007669"/>
    <property type="project" value="TreeGrafter"/>
</dbReference>
<dbReference type="PRINTS" id="PR00315">
    <property type="entry name" value="ELONGATNFCT"/>
</dbReference>
<dbReference type="Pfam" id="PF00009">
    <property type="entry name" value="GTP_EFTU"/>
    <property type="match status" value="1"/>
</dbReference>
<comment type="caution">
    <text evidence="2">The sequence shown here is derived from an EMBL/GenBank/DDBJ whole genome shotgun (WGS) entry which is preliminary data.</text>
</comment>
<dbReference type="AlphaFoldDB" id="A0A1Y1V9F5"/>
<accession>A0A1Y1V9F5</accession>
<name>A0A1Y1V9F5_9FUNG</name>
<dbReference type="GO" id="GO:0005829">
    <property type="term" value="C:cytosol"/>
    <property type="evidence" value="ECO:0007669"/>
    <property type="project" value="TreeGrafter"/>
</dbReference>
<dbReference type="STRING" id="1754191.A0A1Y1V9F5"/>
<dbReference type="GO" id="GO:0003924">
    <property type="term" value="F:GTPase activity"/>
    <property type="evidence" value="ECO:0007669"/>
    <property type="project" value="InterPro"/>
</dbReference>
<protein>
    <recommendedName>
        <fullName evidence="1">Tr-type G domain-containing protein</fullName>
    </recommendedName>
</protein>
<dbReference type="InterPro" id="IPR050055">
    <property type="entry name" value="EF-Tu_GTPase"/>
</dbReference>
<feature type="domain" description="Tr-type G" evidence="1">
    <location>
        <begin position="10"/>
        <end position="204"/>
    </location>
</feature>
<dbReference type="PROSITE" id="PS51722">
    <property type="entry name" value="G_TR_2"/>
    <property type="match status" value="1"/>
</dbReference>
<keyword evidence="3" id="KW-1185">Reference proteome</keyword>
<dbReference type="EMBL" id="MCFH01000021">
    <property type="protein sequence ID" value="ORX50371.1"/>
    <property type="molecule type" value="Genomic_DNA"/>
</dbReference>
<dbReference type="Proteomes" id="UP000193719">
    <property type="component" value="Unassembled WGS sequence"/>
</dbReference>
<reference evidence="2 3" key="2">
    <citation type="submission" date="2016-08" db="EMBL/GenBank/DDBJ databases">
        <title>Pervasive Adenine N6-methylation of Active Genes in Fungi.</title>
        <authorList>
            <consortium name="DOE Joint Genome Institute"/>
            <person name="Mondo S.J."/>
            <person name="Dannebaum R.O."/>
            <person name="Kuo R.C."/>
            <person name="Labutti K."/>
            <person name="Haridas S."/>
            <person name="Kuo A."/>
            <person name="Salamov A."/>
            <person name="Ahrendt S.R."/>
            <person name="Lipzen A."/>
            <person name="Sullivan W."/>
            <person name="Andreopoulos W.B."/>
            <person name="Clum A."/>
            <person name="Lindquist E."/>
            <person name="Daum C."/>
            <person name="Ramamoorthy G.K."/>
            <person name="Gryganskyi A."/>
            <person name="Culley D."/>
            <person name="Magnuson J.K."/>
            <person name="James T.Y."/>
            <person name="O'Malley M.A."/>
            <person name="Stajich J.E."/>
            <person name="Spatafora J.W."/>
            <person name="Visel A."/>
            <person name="Grigoriev I.V."/>
        </authorList>
    </citation>
    <scope>NUCLEOTIDE SEQUENCE [LARGE SCALE GENOMIC DNA]</scope>
    <source>
        <strain evidence="3">finn</strain>
    </source>
</reference>
<dbReference type="PANTHER" id="PTHR43721">
    <property type="entry name" value="ELONGATION FACTOR TU-RELATED"/>
    <property type="match status" value="1"/>
</dbReference>
<reference evidence="2 3" key="1">
    <citation type="submission" date="2016-08" db="EMBL/GenBank/DDBJ databases">
        <title>Genomes of anaerobic fungi encode conserved fungal cellulosomes for biomass hydrolysis.</title>
        <authorList>
            <consortium name="DOE Joint Genome Institute"/>
            <person name="Haitjema C.H."/>
            <person name="Gilmore S.P."/>
            <person name="Henske J.K."/>
            <person name="Solomon K.V."/>
            <person name="De Groot R."/>
            <person name="Kuo A."/>
            <person name="Mondo S.J."/>
            <person name="Salamov A.A."/>
            <person name="Labutti K."/>
            <person name="Zhao Z."/>
            <person name="Chiniquy J."/>
            <person name="Barry K."/>
            <person name="Brewer H.M."/>
            <person name="Purvine S.O."/>
            <person name="Wright A.T."/>
            <person name="Boxma B."/>
            <person name="Van Alen T."/>
            <person name="Hackstein J.H."/>
            <person name="Baker S.E."/>
            <person name="Grigoriev I.V."/>
            <person name="O'Malley M.A."/>
        </authorList>
    </citation>
    <scope>NUCLEOTIDE SEQUENCE [LARGE SCALE GENOMIC DNA]</scope>
    <source>
        <strain evidence="3">finn</strain>
    </source>
</reference>
<sequence>MAILKNEKNKPHIIISAIGHTNHGKTALTAAITKVLKFLGNAEYRTYDQLNRERGIENFIVPIEYETDTRKYSHIDYRDHSEFMNNLIKGTLQIDGAILVVSATDGVMPQTTEIITLARKIGILHLAVFLNKCDLSDDEELLELVEMEIRELLSFNGYDGDNIPIVKGSALDILESNSTNVNAPVYGPIIELMKNVEKYIPTPQRSFEYEYTEERVGELLNGIRKINLN</sequence>
<gene>
    <name evidence="2" type="ORF">BCR36DRAFT_583483</name>
</gene>